<dbReference type="EMBL" id="FQUU01000029">
    <property type="protein sequence ID" value="SHG00823.1"/>
    <property type="molecule type" value="Genomic_DNA"/>
</dbReference>
<sequence length="520" mass="62295">MSNKPPDILFQLIRSLEKAEKRHFKLYIKRSSSNENLKVVQLFDAVDKLNEYDEKALLKKLPTVQKTQLSNLKAHLYKQILASLRLLKSADSIDLQLNEQFDYAHILYKKGLFLQSLRILDKAKETAKTHQKFYFLSQVISLEKRIETLHITRSMQDKAEQLSMEALEVSRHIDMVARLSNLALMLYSWYIKHGHTRNKKDEMSINQFMKENLPADAWEQTGFYEKLYLYQSYSWQAFITQDFLKYYRYTQKWVDLFHETPLMKRVETGHYIKGIHNLLNAHFDLRNHEQFTPTLKEFENFARTERVQENDNFRIQCFLYIAQAKINQHFLKGTFQQGLQLVPGIEEKLEEYRLFIDRHRVLVLNYKIATLYFGSGNYDACIDYLVKIINESVDLRYDLQCYSRLLHLLAHYELGNYELLQYLTKSVYRFMSKMQNLTDTELEILKFLRRTFQIPPYEMKAELDVFLLKIKKLEAERYQTRVFVYLDIVSWVEHKVYNKPMSVIIGEKYNARMSRKQKQL</sequence>
<protein>
    <recommendedName>
        <fullName evidence="3">Tetratricopeptide repeat-containing protein</fullName>
    </recommendedName>
</protein>
<gene>
    <name evidence="1" type="ORF">SAMN02745131_04099</name>
</gene>
<accession>A0A1M5GAQ7</accession>
<dbReference type="OrthoDB" id="714416at2"/>
<proteinExistence type="predicted"/>
<evidence type="ECO:0000313" key="2">
    <source>
        <dbReference type="Proteomes" id="UP000184048"/>
    </source>
</evidence>
<evidence type="ECO:0008006" key="3">
    <source>
        <dbReference type="Google" id="ProtNLM"/>
    </source>
</evidence>
<dbReference type="Proteomes" id="UP000184048">
    <property type="component" value="Unassembled WGS sequence"/>
</dbReference>
<evidence type="ECO:0000313" key="1">
    <source>
        <dbReference type="EMBL" id="SHG00823.1"/>
    </source>
</evidence>
<dbReference type="AlphaFoldDB" id="A0A1M5GAQ7"/>
<reference evidence="1 2" key="1">
    <citation type="submission" date="2016-11" db="EMBL/GenBank/DDBJ databases">
        <authorList>
            <person name="Jaros S."/>
            <person name="Januszkiewicz K."/>
            <person name="Wedrychowicz H."/>
        </authorList>
    </citation>
    <scope>NUCLEOTIDE SEQUENCE [LARGE SCALE GENOMIC DNA]</scope>
    <source>
        <strain evidence="1 2">DSM 18119</strain>
    </source>
</reference>
<organism evidence="1 2">
    <name type="scientific">Flavisolibacter ginsengisoli DSM 18119</name>
    <dbReference type="NCBI Taxonomy" id="1121884"/>
    <lineage>
        <taxon>Bacteria</taxon>
        <taxon>Pseudomonadati</taxon>
        <taxon>Bacteroidota</taxon>
        <taxon>Chitinophagia</taxon>
        <taxon>Chitinophagales</taxon>
        <taxon>Chitinophagaceae</taxon>
        <taxon>Flavisolibacter</taxon>
    </lineage>
</organism>
<keyword evidence="2" id="KW-1185">Reference proteome</keyword>
<dbReference type="STRING" id="1121884.SAMN02745131_04099"/>
<dbReference type="RefSeq" id="WP_072837207.1">
    <property type="nucleotide sequence ID" value="NZ_FQUU01000029.1"/>
</dbReference>
<name>A0A1M5GAQ7_9BACT</name>